<gene>
    <name evidence="1" type="ORF">BpHYR1_048884</name>
</gene>
<evidence type="ECO:0000313" key="2">
    <source>
        <dbReference type="Proteomes" id="UP000276133"/>
    </source>
</evidence>
<organism evidence="1 2">
    <name type="scientific">Brachionus plicatilis</name>
    <name type="common">Marine rotifer</name>
    <name type="synonym">Brachionus muelleri</name>
    <dbReference type="NCBI Taxonomy" id="10195"/>
    <lineage>
        <taxon>Eukaryota</taxon>
        <taxon>Metazoa</taxon>
        <taxon>Spiralia</taxon>
        <taxon>Gnathifera</taxon>
        <taxon>Rotifera</taxon>
        <taxon>Eurotatoria</taxon>
        <taxon>Monogononta</taxon>
        <taxon>Pseudotrocha</taxon>
        <taxon>Ploima</taxon>
        <taxon>Brachionidae</taxon>
        <taxon>Brachionus</taxon>
    </lineage>
</organism>
<evidence type="ECO:0000313" key="1">
    <source>
        <dbReference type="EMBL" id="RNA11496.1"/>
    </source>
</evidence>
<name>A0A3M7QJ82_BRAPC</name>
<proteinExistence type="predicted"/>
<sequence length="67" mass="7852">MLTTCLSPSFNLTHIVPFFQVIYYLSLHLSRIHHHFPENHYNYHQRLQTIFLEGPKNPSSGLTTKKG</sequence>
<keyword evidence="2" id="KW-1185">Reference proteome</keyword>
<dbReference type="AlphaFoldDB" id="A0A3M7QJ82"/>
<dbReference type="EMBL" id="REGN01005945">
    <property type="protein sequence ID" value="RNA11496.1"/>
    <property type="molecule type" value="Genomic_DNA"/>
</dbReference>
<dbReference type="Proteomes" id="UP000276133">
    <property type="component" value="Unassembled WGS sequence"/>
</dbReference>
<reference evidence="1 2" key="1">
    <citation type="journal article" date="2018" name="Sci. Rep.">
        <title>Genomic signatures of local adaptation to the degree of environmental predictability in rotifers.</title>
        <authorList>
            <person name="Franch-Gras L."/>
            <person name="Hahn C."/>
            <person name="Garcia-Roger E.M."/>
            <person name="Carmona M.J."/>
            <person name="Serra M."/>
            <person name="Gomez A."/>
        </authorList>
    </citation>
    <scope>NUCLEOTIDE SEQUENCE [LARGE SCALE GENOMIC DNA]</scope>
    <source>
        <strain evidence="1">HYR1</strain>
    </source>
</reference>
<protein>
    <submittedName>
        <fullName evidence="1">Uncharacterized protein</fullName>
    </submittedName>
</protein>
<comment type="caution">
    <text evidence="1">The sequence shown here is derived from an EMBL/GenBank/DDBJ whole genome shotgun (WGS) entry which is preliminary data.</text>
</comment>
<accession>A0A3M7QJ82</accession>